<dbReference type="Pfam" id="PF25780">
    <property type="entry name" value="TPR_IPO5"/>
    <property type="match status" value="1"/>
</dbReference>
<dbReference type="InterPro" id="IPR057672">
    <property type="entry name" value="TPR_IPO4/5"/>
</dbReference>
<dbReference type="GO" id="GO:0006606">
    <property type="term" value="P:protein import into nucleus"/>
    <property type="evidence" value="ECO:0007669"/>
    <property type="project" value="InterPro"/>
</dbReference>
<dbReference type="InterPro" id="IPR011989">
    <property type="entry name" value="ARM-like"/>
</dbReference>
<dbReference type="EMBL" id="NMUH01008268">
    <property type="protein sequence ID" value="MQM18550.1"/>
    <property type="molecule type" value="Genomic_DNA"/>
</dbReference>
<proteinExistence type="predicted"/>
<dbReference type="PROSITE" id="PS50077">
    <property type="entry name" value="HEAT_REPEAT"/>
    <property type="match status" value="2"/>
</dbReference>
<dbReference type="InterPro" id="IPR058584">
    <property type="entry name" value="IMB1_TNPO1-like_TPR"/>
</dbReference>
<name>A0A843XH73_COLES</name>
<evidence type="ECO:0000256" key="8">
    <source>
        <dbReference type="ARBA" id="ARBA00023242"/>
    </source>
</evidence>
<evidence type="ECO:0000256" key="4">
    <source>
        <dbReference type="ARBA" id="ARBA00022490"/>
    </source>
</evidence>
<dbReference type="Pfam" id="PF18808">
    <property type="entry name" value="Importin_rep_4"/>
    <property type="match status" value="1"/>
</dbReference>
<dbReference type="InterPro" id="IPR040122">
    <property type="entry name" value="Importin_beta"/>
</dbReference>
<dbReference type="InterPro" id="IPR041389">
    <property type="entry name" value="Importin_rep_6"/>
</dbReference>
<evidence type="ECO:0000313" key="11">
    <source>
        <dbReference type="EMBL" id="MQM18550.1"/>
    </source>
</evidence>
<dbReference type="Pfam" id="PF02985">
    <property type="entry name" value="HEAT"/>
    <property type="match status" value="1"/>
</dbReference>
<keyword evidence="6" id="KW-0653">Protein transport</keyword>
<evidence type="ECO:0000256" key="9">
    <source>
        <dbReference type="PROSITE-ProRule" id="PRU00103"/>
    </source>
</evidence>
<evidence type="ECO:0000256" key="7">
    <source>
        <dbReference type="ARBA" id="ARBA00022990"/>
    </source>
</evidence>
<dbReference type="OrthoDB" id="543373at2759"/>
<protein>
    <recommendedName>
        <fullName evidence="10">TOG domain-containing protein</fullName>
    </recommendedName>
</protein>
<dbReference type="InterPro" id="IPR034085">
    <property type="entry name" value="TOG"/>
</dbReference>
<dbReference type="Pfam" id="PF18829">
    <property type="entry name" value="Importin_rep_6"/>
    <property type="match status" value="1"/>
</dbReference>
<evidence type="ECO:0000256" key="5">
    <source>
        <dbReference type="ARBA" id="ARBA00022737"/>
    </source>
</evidence>
<organism evidence="11 12">
    <name type="scientific">Colocasia esculenta</name>
    <name type="common">Wild taro</name>
    <name type="synonym">Arum esculentum</name>
    <dbReference type="NCBI Taxonomy" id="4460"/>
    <lineage>
        <taxon>Eukaryota</taxon>
        <taxon>Viridiplantae</taxon>
        <taxon>Streptophyta</taxon>
        <taxon>Embryophyta</taxon>
        <taxon>Tracheophyta</taxon>
        <taxon>Spermatophyta</taxon>
        <taxon>Magnoliopsida</taxon>
        <taxon>Liliopsida</taxon>
        <taxon>Araceae</taxon>
        <taxon>Aroideae</taxon>
        <taxon>Colocasieae</taxon>
        <taxon>Colocasia</taxon>
    </lineage>
</organism>
<dbReference type="Gene3D" id="1.25.10.10">
    <property type="entry name" value="Leucine-rich Repeat Variant"/>
    <property type="match status" value="1"/>
</dbReference>
<dbReference type="GO" id="GO:0005634">
    <property type="term" value="C:nucleus"/>
    <property type="evidence" value="ECO:0007669"/>
    <property type="project" value="UniProtKB-SubCell"/>
</dbReference>
<reference evidence="11" key="1">
    <citation type="submission" date="2017-07" db="EMBL/GenBank/DDBJ databases">
        <title>Taro Niue Genome Assembly and Annotation.</title>
        <authorList>
            <person name="Atibalentja N."/>
            <person name="Keating K."/>
            <person name="Fields C.J."/>
        </authorList>
    </citation>
    <scope>NUCLEOTIDE SEQUENCE</scope>
    <source>
        <strain evidence="11">Niue_2</strain>
        <tissue evidence="11">Leaf</tissue>
    </source>
</reference>
<feature type="domain" description="TOG" evidence="10">
    <location>
        <begin position="377"/>
        <end position="616"/>
    </location>
</feature>
<evidence type="ECO:0000259" key="10">
    <source>
        <dbReference type="SMART" id="SM01349"/>
    </source>
</evidence>
<feature type="repeat" description="HEAT" evidence="9">
    <location>
        <begin position="931"/>
        <end position="963"/>
    </location>
</feature>
<dbReference type="InterPro" id="IPR021133">
    <property type="entry name" value="HEAT_type_2"/>
</dbReference>
<keyword evidence="4" id="KW-0963">Cytoplasm</keyword>
<keyword evidence="7" id="KW-0007">Acetylation</keyword>
<evidence type="ECO:0000256" key="2">
    <source>
        <dbReference type="ARBA" id="ARBA00004496"/>
    </source>
</evidence>
<dbReference type="PANTHER" id="PTHR10527">
    <property type="entry name" value="IMPORTIN BETA"/>
    <property type="match status" value="1"/>
</dbReference>
<evidence type="ECO:0000256" key="1">
    <source>
        <dbReference type="ARBA" id="ARBA00004123"/>
    </source>
</evidence>
<accession>A0A843XH73</accession>
<keyword evidence="12" id="KW-1185">Reference proteome</keyword>
<sequence length="1208" mass="134512">MEQQQQQLAAMLGPDPAPFEALVTHLMSTANDQRSQAEVLFNLCRAHHPDVLTLRLAHLLHASPHHEVRAMSAILLRKQLTRDDSAPASTPAPSAVPTYLWPRLAPSTQSDLKSLLLATVQREEVKSISKKLCDTVSELASNLLPDNAWPELLPFMFQSVTSDSPRLQESALLIFSQLAQYIGDTLLPHLHTLHTVFLNCLSSANASPDVRVAALGAAINFIQCLPTPSDRDRFQDLLPAMMRTLTEALNCGQEATAQEALELLIELAGTEPKFLRRQLADVVGSMLQIAEADGLEEGTRHLAVEFVITLAEARERAPGMMRRFPQFVGRLFAVLMKMLLDIEDEQAWHSAESEDEDAGETSNYSVGQECLDRLSIALGGNTIVPVASELLPAFLAAPEWQKHHAALITLAQIAEGCSKVMVKNLEQVVSMILSCFQDPHPRVRWAAINAIGQLSTDLGPDLQVQYHQRVLPALASAMDDFQNPRAHAASAILNFSENCTPEILTPYLDGIVSKLLVLLQNGKQMVQEGALTALASVADSSQEHFQKYYDAVMPYLKSILMTATDKSKRMLRAKAMECISLVGMAVGKDKFRDDAKQVMEVLMTLQGSQMESDDPTISYMLQAWARLCKCLGQDFLPYMSVVMPPLLQSAQLKPDVTITSADSDDDIDESDDESIETITLGDKRIGIKTSVLEEKATACNMLCCYADELKEGFYPWIDQVAPTLVPLLKFYFHEEVRKAAVSAMPELLRSAKLAVEKGLAQGRDESYVKQLSDYIIPALIEALHKEPETEICASMLDSLNECIQISGPLLSESQVRSIVDEIKHVITASTTRKRERAERAKAEDFDAEEGELIREENEQEEEVFDQVGDCLGTLIKTFKASFLPFFDEISTFITPMWGKDKTTEERRIAICIFDDVAEQCREAALKYYDTYLPFLLEACNDENPDVRQAAVYGIGVCAEFGGSIFRPLVGEALSRLNVVIRQPDALNSDNVMAYDNAVSALGKICQFHRDSIDAVRIVPAWLSCLPIKSDLIEAKVVHEQLCSMVERSDRELLGPNNQYLPKIVAVFAEVLCAGKDLATEQTASRMVNLLRQLQQTLPPSVLASTWSQLQPQQQLALQSVIFGCLFSELFPLQLVFHVYRFLWCGLLRHYACRSAPEDVRFCEEVVVLDVRGLISDLIRLRMRFVYLVYASFGAANHVSRFYWVSFLN</sequence>
<dbReference type="Pfam" id="PF25574">
    <property type="entry name" value="TPR_IMB1"/>
    <property type="match status" value="1"/>
</dbReference>
<dbReference type="InterPro" id="IPR016024">
    <property type="entry name" value="ARM-type_fold"/>
</dbReference>
<dbReference type="AlphaFoldDB" id="A0A843XH73"/>
<dbReference type="Pfam" id="PF13513">
    <property type="entry name" value="HEAT_EZ"/>
    <property type="match status" value="1"/>
</dbReference>
<feature type="repeat" description="HEAT" evidence="9">
    <location>
        <begin position="428"/>
        <end position="466"/>
    </location>
</feature>
<dbReference type="InterPro" id="IPR041653">
    <property type="entry name" value="Importin_rep_4"/>
</dbReference>
<dbReference type="InterPro" id="IPR000357">
    <property type="entry name" value="HEAT"/>
</dbReference>
<keyword evidence="3" id="KW-0813">Transport</keyword>
<dbReference type="GO" id="GO:0005737">
    <property type="term" value="C:cytoplasm"/>
    <property type="evidence" value="ECO:0007669"/>
    <property type="project" value="UniProtKB-SubCell"/>
</dbReference>
<evidence type="ECO:0000256" key="3">
    <source>
        <dbReference type="ARBA" id="ARBA00022448"/>
    </source>
</evidence>
<evidence type="ECO:0000313" key="12">
    <source>
        <dbReference type="Proteomes" id="UP000652761"/>
    </source>
</evidence>
<dbReference type="SMART" id="SM01349">
    <property type="entry name" value="TOG"/>
    <property type="match status" value="1"/>
</dbReference>
<dbReference type="Proteomes" id="UP000652761">
    <property type="component" value="Unassembled WGS sequence"/>
</dbReference>
<keyword evidence="5" id="KW-0677">Repeat</keyword>
<evidence type="ECO:0000256" key="6">
    <source>
        <dbReference type="ARBA" id="ARBA00022927"/>
    </source>
</evidence>
<comment type="subcellular location">
    <subcellularLocation>
        <location evidence="2">Cytoplasm</location>
    </subcellularLocation>
    <subcellularLocation>
        <location evidence="1">Nucleus</location>
    </subcellularLocation>
</comment>
<gene>
    <name evidence="11" type="ORF">Taro_051544</name>
</gene>
<comment type="caution">
    <text evidence="11">The sequence shown here is derived from an EMBL/GenBank/DDBJ whole genome shotgun (WGS) entry which is preliminary data.</text>
</comment>
<keyword evidence="8" id="KW-0539">Nucleus</keyword>
<dbReference type="SUPFAM" id="SSF48371">
    <property type="entry name" value="ARM repeat"/>
    <property type="match status" value="1"/>
</dbReference>